<keyword evidence="1" id="KW-0812">Transmembrane</keyword>
<evidence type="ECO:0000313" key="2">
    <source>
        <dbReference type="EMBL" id="MCB5226599.1"/>
    </source>
</evidence>
<feature type="transmembrane region" description="Helical" evidence="1">
    <location>
        <begin position="15"/>
        <end position="41"/>
    </location>
</feature>
<evidence type="ECO:0000256" key="1">
    <source>
        <dbReference type="SAM" id="Phobius"/>
    </source>
</evidence>
<reference evidence="2 3" key="1">
    <citation type="submission" date="2021-10" db="EMBL/GenBank/DDBJ databases">
        <title>Alishewanella koreense sp. nov. isolated from seawater of southwestern coast in South Korea and the proposal for the reclassification of Rheinheimera perlucida and Rheinheimera tuosuensis as Arsukibacterium perlucida and Arsukibacterium tuosuensis.</title>
        <authorList>
            <person name="Kim K.H."/>
            <person name="Ruan W."/>
            <person name="Kim K.R."/>
            <person name="Baek J.H."/>
            <person name="Jeon C.O."/>
        </authorList>
    </citation>
    <scope>NUCLEOTIDE SEQUENCE [LARGE SCALE GENOMIC DNA]</scope>
    <source>
        <strain evidence="2 3">16-MA</strain>
    </source>
</reference>
<evidence type="ECO:0000313" key="3">
    <source>
        <dbReference type="Proteomes" id="UP000633814"/>
    </source>
</evidence>
<comment type="caution">
    <text evidence="2">The sequence shown here is derived from an EMBL/GenBank/DDBJ whole genome shotgun (WGS) entry which is preliminary data.</text>
</comment>
<gene>
    <name evidence="2" type="ORF">JAO78_007190</name>
</gene>
<dbReference type="Proteomes" id="UP000633814">
    <property type="component" value="Unassembled WGS sequence"/>
</dbReference>
<keyword evidence="1" id="KW-1133">Transmembrane helix</keyword>
<dbReference type="EMBL" id="JAEINI020000003">
    <property type="protein sequence ID" value="MCB5226599.1"/>
    <property type="molecule type" value="Genomic_DNA"/>
</dbReference>
<organism evidence="2 3">
    <name type="scientific">Alishewanella maricola</name>
    <dbReference type="NCBI Taxonomy" id="2795740"/>
    <lineage>
        <taxon>Bacteria</taxon>
        <taxon>Pseudomonadati</taxon>
        <taxon>Pseudomonadota</taxon>
        <taxon>Gammaproteobacteria</taxon>
        <taxon>Alteromonadales</taxon>
        <taxon>Alteromonadaceae</taxon>
        <taxon>Alishewanella</taxon>
    </lineage>
</organism>
<name>A0ABS8C2Q0_9ALTE</name>
<keyword evidence="3" id="KW-1185">Reference proteome</keyword>
<keyword evidence="1" id="KW-0472">Membrane</keyword>
<accession>A0ABS8C2Q0</accession>
<proteinExistence type="predicted"/>
<dbReference type="RefSeq" id="WP_226750687.1">
    <property type="nucleotide sequence ID" value="NZ_JAEINI020000003.1"/>
</dbReference>
<sequence>MFWPLIKDSITAKALILLGIALLFWLFGYQSLFFTALLFSLELFFFSKSKPLSDDEYIYSKDILRLFAVQEQKLRVGMDSAPLRSIKQITLWQEDKLGFIDFDLNGQLRVQYKFRLEQMQPLQQLLQQALPDTEFVNGFKS</sequence>
<protein>
    <submittedName>
        <fullName evidence="2">Uncharacterized protein</fullName>
    </submittedName>
</protein>